<protein>
    <recommendedName>
        <fullName evidence="4">non-specific protein-tyrosine kinase</fullName>
        <ecNumber evidence="4">2.7.10.2</ecNumber>
    </recommendedName>
</protein>
<dbReference type="SUPFAM" id="SSF52540">
    <property type="entry name" value="P-loop containing nucleoside triphosphate hydrolases"/>
    <property type="match status" value="1"/>
</dbReference>
<evidence type="ECO:0000259" key="18">
    <source>
        <dbReference type="Pfam" id="PF02706"/>
    </source>
</evidence>
<sequence>MELDGRLVVLTPAVSSSASTADITSTGGIDPRFYLRVILRRKWMILLVFSVVVGVATLYTTRQQRVYSAQISLIIDSKEPRFLDNQIQDVNADTTSYYWANKEYLETQYKIIQSRAVSQRVVEKLGLASDADFLGVAKIADAKQRAEVMSRMDAVSKLQAMIKVEPVKDSRVSLIKIEDREPNRAALLANEIAQAYSDEVMAQKLQLTENASKWLDERRDSLSDSARTSELALYEYRKQSDILALDDRASMVSNKLQETSKVLTEAQIRIAALKARSSAIRAVQSQQGSDDRLWAEALPAARENQTLVKLKDRIFTLRNECTDLASRYLDEHPRLLECREKLASGEKEFARELSNIVISTEAELKEAVEKERNLKGLFEAAKSEAFELEKKKVELDKYKQDADNAKRQYDSVYKRLKDIELSGLLRTSNVRVLDAARPQMAPIRPNVPQGVLMGVVAGLVLGLGLALLLEFLDSSVTSQLDVEERLGLTFLGFVPTIPPGTGTSPDLHIHREPKSLIAECMRAIRTNVLFMSPDKPFRRMLVTSSGPQEGKSTTTINLGIAMAQSGNRVLIVDTDMRRPRLHKAFGVPNDVGVSSLVVAEGKLEDAIKSTEVPGLFIMPCGPIPPNPAELLHAQAFSDLLNKLGERFDKVLLDSPPVGAVADAVVLATQVDGVVMVLKAGKTNRDVAKRTLRALTDVKAPLYGAVLNDVDLERSKYGDYYYGYAYRYYGEGEKKGA</sequence>
<comment type="caution">
    <text evidence="21">The sequence shown here is derived from an EMBL/GenBank/DDBJ whole genome shotgun (WGS) entry which is preliminary data.</text>
</comment>
<dbReference type="InterPro" id="IPR027417">
    <property type="entry name" value="P-loop_NTPase"/>
</dbReference>
<evidence type="ECO:0000259" key="20">
    <source>
        <dbReference type="Pfam" id="PF13807"/>
    </source>
</evidence>
<evidence type="ECO:0000256" key="11">
    <source>
        <dbReference type="ARBA" id="ARBA00022840"/>
    </source>
</evidence>
<evidence type="ECO:0000256" key="17">
    <source>
        <dbReference type="SAM" id="Phobius"/>
    </source>
</evidence>
<dbReference type="FunFam" id="3.40.50.300:FF:000527">
    <property type="entry name" value="Tyrosine-protein kinase etk"/>
    <property type="match status" value="1"/>
</dbReference>
<dbReference type="EMBL" id="QFQP01000007">
    <property type="protein sequence ID" value="PZR14417.1"/>
    <property type="molecule type" value="Genomic_DNA"/>
</dbReference>
<keyword evidence="7" id="KW-0808">Transferase</keyword>
<keyword evidence="10" id="KW-0418">Kinase</keyword>
<keyword evidence="5" id="KW-1003">Cell membrane</keyword>
<dbReference type="InterPro" id="IPR025669">
    <property type="entry name" value="AAA_dom"/>
</dbReference>
<evidence type="ECO:0000313" key="22">
    <source>
        <dbReference type="Proteomes" id="UP000249061"/>
    </source>
</evidence>
<keyword evidence="6" id="KW-0997">Cell inner membrane</keyword>
<dbReference type="InterPro" id="IPR003856">
    <property type="entry name" value="LPS_length_determ_N"/>
</dbReference>
<feature type="coiled-coil region" evidence="16">
    <location>
        <begin position="350"/>
        <end position="415"/>
    </location>
</feature>
<evidence type="ECO:0000256" key="13">
    <source>
        <dbReference type="ARBA" id="ARBA00023136"/>
    </source>
</evidence>
<keyword evidence="13 17" id="KW-0472">Membrane</keyword>
<comment type="similarity">
    <text evidence="3">Belongs to the etk/wzc family.</text>
</comment>
<keyword evidence="12 17" id="KW-1133">Transmembrane helix</keyword>
<evidence type="ECO:0000256" key="12">
    <source>
        <dbReference type="ARBA" id="ARBA00022989"/>
    </source>
</evidence>
<accession>A0A2W5TKV0</accession>
<dbReference type="EC" id="2.7.10.2" evidence="4"/>
<keyword evidence="14" id="KW-0829">Tyrosine-protein kinase</keyword>
<dbReference type="AlphaFoldDB" id="A0A2W5TKV0"/>
<evidence type="ECO:0000256" key="2">
    <source>
        <dbReference type="ARBA" id="ARBA00007316"/>
    </source>
</evidence>
<evidence type="ECO:0000256" key="16">
    <source>
        <dbReference type="SAM" id="Coils"/>
    </source>
</evidence>
<evidence type="ECO:0000256" key="14">
    <source>
        <dbReference type="ARBA" id="ARBA00023137"/>
    </source>
</evidence>
<dbReference type="CDD" id="cd05387">
    <property type="entry name" value="BY-kinase"/>
    <property type="match status" value="1"/>
</dbReference>
<comment type="subcellular location">
    <subcellularLocation>
        <location evidence="1">Cell inner membrane</location>
        <topology evidence="1">Multi-pass membrane protein</topology>
    </subcellularLocation>
</comment>
<dbReference type="GO" id="GO:0004715">
    <property type="term" value="F:non-membrane spanning protein tyrosine kinase activity"/>
    <property type="evidence" value="ECO:0007669"/>
    <property type="project" value="UniProtKB-EC"/>
</dbReference>
<evidence type="ECO:0000256" key="1">
    <source>
        <dbReference type="ARBA" id="ARBA00004429"/>
    </source>
</evidence>
<evidence type="ECO:0000256" key="8">
    <source>
        <dbReference type="ARBA" id="ARBA00022692"/>
    </source>
</evidence>
<dbReference type="GO" id="GO:0005886">
    <property type="term" value="C:plasma membrane"/>
    <property type="evidence" value="ECO:0007669"/>
    <property type="project" value="UniProtKB-SubCell"/>
</dbReference>
<feature type="domain" description="Tyrosine-protein kinase G-rich" evidence="20">
    <location>
        <begin position="398"/>
        <end position="468"/>
    </location>
</feature>
<keyword evidence="11" id="KW-0067">ATP-binding</keyword>
<dbReference type="Proteomes" id="UP000249061">
    <property type="component" value="Unassembled WGS sequence"/>
</dbReference>
<reference evidence="21 22" key="1">
    <citation type="submission" date="2017-08" db="EMBL/GenBank/DDBJ databases">
        <title>Infants hospitalized years apart are colonized by the same room-sourced microbial strains.</title>
        <authorList>
            <person name="Brooks B."/>
            <person name="Olm M.R."/>
            <person name="Firek B.A."/>
            <person name="Baker R."/>
            <person name="Thomas B.C."/>
            <person name="Morowitz M.J."/>
            <person name="Banfield J.F."/>
        </authorList>
    </citation>
    <scope>NUCLEOTIDE SEQUENCE [LARGE SCALE GENOMIC DNA]</scope>
    <source>
        <strain evidence="21">S2_003_000_R2_14</strain>
    </source>
</reference>
<evidence type="ECO:0000256" key="7">
    <source>
        <dbReference type="ARBA" id="ARBA00022679"/>
    </source>
</evidence>
<evidence type="ECO:0000256" key="6">
    <source>
        <dbReference type="ARBA" id="ARBA00022519"/>
    </source>
</evidence>
<dbReference type="Pfam" id="PF13807">
    <property type="entry name" value="GNVR"/>
    <property type="match status" value="1"/>
</dbReference>
<evidence type="ECO:0000256" key="10">
    <source>
        <dbReference type="ARBA" id="ARBA00022777"/>
    </source>
</evidence>
<dbReference type="InterPro" id="IPR050445">
    <property type="entry name" value="Bact_polysacc_biosynth/exp"/>
</dbReference>
<dbReference type="Pfam" id="PF13614">
    <property type="entry name" value="AAA_31"/>
    <property type="match status" value="1"/>
</dbReference>
<dbReference type="GO" id="GO:0005524">
    <property type="term" value="F:ATP binding"/>
    <property type="evidence" value="ECO:0007669"/>
    <property type="project" value="UniProtKB-KW"/>
</dbReference>
<dbReference type="Gene3D" id="3.40.50.300">
    <property type="entry name" value="P-loop containing nucleotide triphosphate hydrolases"/>
    <property type="match status" value="1"/>
</dbReference>
<dbReference type="PANTHER" id="PTHR32309:SF13">
    <property type="entry name" value="FERRIC ENTEROBACTIN TRANSPORT PROTEIN FEPE"/>
    <property type="match status" value="1"/>
</dbReference>
<gene>
    <name evidence="21" type="ORF">DI536_10170</name>
</gene>
<feature type="transmembrane region" description="Helical" evidence="17">
    <location>
        <begin position="44"/>
        <end position="61"/>
    </location>
</feature>
<evidence type="ECO:0000256" key="5">
    <source>
        <dbReference type="ARBA" id="ARBA00022475"/>
    </source>
</evidence>
<organism evidence="21 22">
    <name type="scientific">Archangium gephyra</name>
    <dbReference type="NCBI Taxonomy" id="48"/>
    <lineage>
        <taxon>Bacteria</taxon>
        <taxon>Pseudomonadati</taxon>
        <taxon>Myxococcota</taxon>
        <taxon>Myxococcia</taxon>
        <taxon>Myxococcales</taxon>
        <taxon>Cystobacterineae</taxon>
        <taxon>Archangiaceae</taxon>
        <taxon>Archangium</taxon>
    </lineage>
</organism>
<evidence type="ECO:0000259" key="19">
    <source>
        <dbReference type="Pfam" id="PF13614"/>
    </source>
</evidence>
<evidence type="ECO:0000256" key="4">
    <source>
        <dbReference type="ARBA" id="ARBA00011903"/>
    </source>
</evidence>
<proteinExistence type="inferred from homology"/>
<evidence type="ECO:0000256" key="9">
    <source>
        <dbReference type="ARBA" id="ARBA00022741"/>
    </source>
</evidence>
<feature type="domain" description="AAA" evidence="19">
    <location>
        <begin position="550"/>
        <end position="679"/>
    </location>
</feature>
<dbReference type="InterPro" id="IPR032807">
    <property type="entry name" value="GNVR"/>
</dbReference>
<dbReference type="PANTHER" id="PTHR32309">
    <property type="entry name" value="TYROSINE-PROTEIN KINASE"/>
    <property type="match status" value="1"/>
</dbReference>
<keyword evidence="16" id="KW-0175">Coiled coil</keyword>
<keyword evidence="9" id="KW-0547">Nucleotide-binding</keyword>
<evidence type="ECO:0000313" key="21">
    <source>
        <dbReference type="EMBL" id="PZR14417.1"/>
    </source>
</evidence>
<evidence type="ECO:0000256" key="3">
    <source>
        <dbReference type="ARBA" id="ARBA00008883"/>
    </source>
</evidence>
<name>A0A2W5TKV0_9BACT</name>
<keyword evidence="8 17" id="KW-0812">Transmembrane</keyword>
<dbReference type="NCBIfam" id="TIGR01007">
    <property type="entry name" value="eps_fam"/>
    <property type="match status" value="1"/>
</dbReference>
<dbReference type="InterPro" id="IPR005702">
    <property type="entry name" value="Wzc-like_C"/>
</dbReference>
<dbReference type="Pfam" id="PF02706">
    <property type="entry name" value="Wzz"/>
    <property type="match status" value="1"/>
</dbReference>
<evidence type="ECO:0000256" key="15">
    <source>
        <dbReference type="ARBA" id="ARBA00051245"/>
    </source>
</evidence>
<comment type="catalytic activity">
    <reaction evidence="15">
        <text>L-tyrosyl-[protein] + ATP = O-phospho-L-tyrosyl-[protein] + ADP + H(+)</text>
        <dbReference type="Rhea" id="RHEA:10596"/>
        <dbReference type="Rhea" id="RHEA-COMP:10136"/>
        <dbReference type="Rhea" id="RHEA-COMP:20101"/>
        <dbReference type="ChEBI" id="CHEBI:15378"/>
        <dbReference type="ChEBI" id="CHEBI:30616"/>
        <dbReference type="ChEBI" id="CHEBI:46858"/>
        <dbReference type="ChEBI" id="CHEBI:61978"/>
        <dbReference type="ChEBI" id="CHEBI:456216"/>
        <dbReference type="EC" id="2.7.10.2"/>
    </reaction>
</comment>
<comment type="similarity">
    <text evidence="2">Belongs to the CpsD/CapB family.</text>
</comment>
<feature type="domain" description="Polysaccharide chain length determinant N-terminal" evidence="18">
    <location>
        <begin position="30"/>
        <end position="125"/>
    </location>
</feature>
<dbReference type="GO" id="GO:0042802">
    <property type="term" value="F:identical protein binding"/>
    <property type="evidence" value="ECO:0007669"/>
    <property type="project" value="UniProtKB-ARBA"/>
</dbReference>